<evidence type="ECO:0000313" key="4">
    <source>
        <dbReference type="Proteomes" id="UP000275078"/>
    </source>
</evidence>
<sequence>MNMNKKLGRFKQWAGEKMGGESKTTLSDDFKSMEAEMDLRHQGMEKMHNATNIYIRSVSKRKEQDDKEKMLPLDSLSQSLIYHGEEFEHDSTFGTCLTKFGLANERIARLQDTYVERASATWLETTERSLAQMKDYQVARRKLESRRLAYDATLSKMQKQKREDFRVEEELRAQRVKFEESQEDVQRRMNDIQENENELIHNLTQFLDAELEFHEKARETLLALRRQWPG</sequence>
<evidence type="ECO:0000259" key="2">
    <source>
        <dbReference type="PROSITE" id="PS51021"/>
    </source>
</evidence>
<feature type="domain" description="BAR" evidence="2">
    <location>
        <begin position="15"/>
        <end position="230"/>
    </location>
</feature>
<dbReference type="EMBL" id="ML119647">
    <property type="protein sequence ID" value="RPA87310.1"/>
    <property type="molecule type" value="Genomic_DNA"/>
</dbReference>
<dbReference type="GO" id="GO:0005737">
    <property type="term" value="C:cytoplasm"/>
    <property type="evidence" value="ECO:0007669"/>
    <property type="project" value="InterPro"/>
</dbReference>
<keyword evidence="4" id="KW-1185">Reference proteome</keyword>
<protein>
    <submittedName>
        <fullName evidence="3">BAR-domain-containing protein</fullName>
    </submittedName>
</protein>
<dbReference type="OrthoDB" id="14167at2759"/>
<dbReference type="Pfam" id="PF03114">
    <property type="entry name" value="BAR"/>
    <property type="match status" value="1"/>
</dbReference>
<dbReference type="Gene3D" id="1.20.1270.60">
    <property type="entry name" value="Arfaptin homology (AH) domain/BAR domain"/>
    <property type="match status" value="1"/>
</dbReference>
<accession>A0A3N4ISZ0</accession>
<dbReference type="STRING" id="1160509.A0A3N4ISZ0"/>
<dbReference type="InterPro" id="IPR004148">
    <property type="entry name" value="BAR_dom"/>
</dbReference>
<keyword evidence="1" id="KW-0175">Coiled coil</keyword>
<evidence type="ECO:0000313" key="3">
    <source>
        <dbReference type="EMBL" id="RPA87310.1"/>
    </source>
</evidence>
<reference evidence="3 4" key="1">
    <citation type="journal article" date="2018" name="Nat. Ecol. Evol.">
        <title>Pezizomycetes genomes reveal the molecular basis of ectomycorrhizal truffle lifestyle.</title>
        <authorList>
            <person name="Murat C."/>
            <person name="Payen T."/>
            <person name="Noel B."/>
            <person name="Kuo A."/>
            <person name="Morin E."/>
            <person name="Chen J."/>
            <person name="Kohler A."/>
            <person name="Krizsan K."/>
            <person name="Balestrini R."/>
            <person name="Da Silva C."/>
            <person name="Montanini B."/>
            <person name="Hainaut M."/>
            <person name="Levati E."/>
            <person name="Barry K.W."/>
            <person name="Belfiori B."/>
            <person name="Cichocki N."/>
            <person name="Clum A."/>
            <person name="Dockter R.B."/>
            <person name="Fauchery L."/>
            <person name="Guy J."/>
            <person name="Iotti M."/>
            <person name="Le Tacon F."/>
            <person name="Lindquist E.A."/>
            <person name="Lipzen A."/>
            <person name="Malagnac F."/>
            <person name="Mello A."/>
            <person name="Molinier V."/>
            <person name="Miyauchi S."/>
            <person name="Poulain J."/>
            <person name="Riccioni C."/>
            <person name="Rubini A."/>
            <person name="Sitrit Y."/>
            <person name="Splivallo R."/>
            <person name="Traeger S."/>
            <person name="Wang M."/>
            <person name="Zifcakova L."/>
            <person name="Wipf D."/>
            <person name="Zambonelli A."/>
            <person name="Paolocci F."/>
            <person name="Nowrousian M."/>
            <person name="Ottonello S."/>
            <person name="Baldrian P."/>
            <person name="Spatafora J.W."/>
            <person name="Henrissat B."/>
            <person name="Nagy L.G."/>
            <person name="Aury J.M."/>
            <person name="Wincker P."/>
            <person name="Grigoriev I.V."/>
            <person name="Bonfante P."/>
            <person name="Martin F.M."/>
        </authorList>
    </citation>
    <scope>NUCLEOTIDE SEQUENCE [LARGE SCALE GENOMIC DNA]</scope>
    <source>
        <strain evidence="3 4">RN42</strain>
    </source>
</reference>
<feature type="coiled-coil region" evidence="1">
    <location>
        <begin position="168"/>
        <end position="202"/>
    </location>
</feature>
<evidence type="ECO:0000256" key="1">
    <source>
        <dbReference type="SAM" id="Coils"/>
    </source>
</evidence>
<dbReference type="Proteomes" id="UP000275078">
    <property type="component" value="Unassembled WGS sequence"/>
</dbReference>
<organism evidence="3 4">
    <name type="scientific">Ascobolus immersus RN42</name>
    <dbReference type="NCBI Taxonomy" id="1160509"/>
    <lineage>
        <taxon>Eukaryota</taxon>
        <taxon>Fungi</taxon>
        <taxon>Dikarya</taxon>
        <taxon>Ascomycota</taxon>
        <taxon>Pezizomycotina</taxon>
        <taxon>Pezizomycetes</taxon>
        <taxon>Pezizales</taxon>
        <taxon>Ascobolaceae</taxon>
        <taxon>Ascobolus</taxon>
    </lineage>
</organism>
<dbReference type="InterPro" id="IPR027267">
    <property type="entry name" value="AH/BAR_dom_sf"/>
</dbReference>
<dbReference type="AlphaFoldDB" id="A0A3N4ISZ0"/>
<dbReference type="PROSITE" id="PS51021">
    <property type="entry name" value="BAR"/>
    <property type="match status" value="1"/>
</dbReference>
<proteinExistence type="predicted"/>
<dbReference type="SMART" id="SM00721">
    <property type="entry name" value="BAR"/>
    <property type="match status" value="1"/>
</dbReference>
<name>A0A3N4ISZ0_ASCIM</name>
<gene>
    <name evidence="3" type="ORF">BJ508DRAFT_203342</name>
</gene>
<dbReference type="SUPFAM" id="SSF103657">
    <property type="entry name" value="BAR/IMD domain-like"/>
    <property type="match status" value="1"/>
</dbReference>